<name>A0A8B7YM00_ACAPL</name>
<dbReference type="InterPro" id="IPR050111">
    <property type="entry name" value="C-type_lectin/snaclec_domain"/>
</dbReference>
<dbReference type="Pfam" id="PF00059">
    <property type="entry name" value="Lectin_C"/>
    <property type="match status" value="1"/>
</dbReference>
<dbReference type="SMART" id="SM00034">
    <property type="entry name" value="CLECT"/>
    <property type="match status" value="1"/>
</dbReference>
<reference evidence="5" key="1">
    <citation type="submission" date="2025-08" db="UniProtKB">
        <authorList>
            <consortium name="RefSeq"/>
        </authorList>
    </citation>
    <scope>IDENTIFICATION</scope>
</reference>
<dbReference type="Gene3D" id="3.10.100.10">
    <property type="entry name" value="Mannose-Binding Protein A, subunit A"/>
    <property type="match status" value="1"/>
</dbReference>
<keyword evidence="4" id="KW-1185">Reference proteome</keyword>
<dbReference type="InterPro" id="IPR001304">
    <property type="entry name" value="C-type_lectin-like"/>
</dbReference>
<accession>A0A8B7YM00</accession>
<dbReference type="PANTHER" id="PTHR22803">
    <property type="entry name" value="MANNOSE, PHOSPHOLIPASE, LECTIN RECEPTOR RELATED"/>
    <property type="match status" value="1"/>
</dbReference>
<dbReference type="Proteomes" id="UP000694845">
    <property type="component" value="Unplaced"/>
</dbReference>
<dbReference type="InterPro" id="IPR016187">
    <property type="entry name" value="CTDL_fold"/>
</dbReference>
<dbReference type="OMA" id="KRCFVCE"/>
<evidence type="ECO:0000256" key="2">
    <source>
        <dbReference type="SAM" id="SignalP"/>
    </source>
</evidence>
<proteinExistence type="predicted"/>
<keyword evidence="1" id="KW-1015">Disulfide bond</keyword>
<evidence type="ECO:0000256" key="1">
    <source>
        <dbReference type="ARBA" id="ARBA00023157"/>
    </source>
</evidence>
<sequence>MKIVLVTASLLLLVSTVLAWGETGPKCPRNWFMYNNTKCLMLFTRPERWLEARKQCGFQNPGGDLVIIESEEKKAFVHSMVHYKPPLFSCGLLSKNPYWIGLNDRNHEFVFEWNDTGESGNYRNWAFLEPNNQFGEDCVEMDYDKGKWNDEDCNTKRCFVCEVQVS</sequence>
<dbReference type="PROSITE" id="PS00615">
    <property type="entry name" value="C_TYPE_LECTIN_1"/>
    <property type="match status" value="1"/>
</dbReference>
<feature type="signal peptide" evidence="2">
    <location>
        <begin position="1"/>
        <end position="19"/>
    </location>
</feature>
<dbReference type="InterPro" id="IPR016186">
    <property type="entry name" value="C-type_lectin-like/link_sf"/>
</dbReference>
<dbReference type="SUPFAM" id="SSF56436">
    <property type="entry name" value="C-type lectin-like"/>
    <property type="match status" value="1"/>
</dbReference>
<dbReference type="GeneID" id="110981222"/>
<dbReference type="AlphaFoldDB" id="A0A8B7YM00"/>
<gene>
    <name evidence="5" type="primary">LOC110981222</name>
</gene>
<organism evidence="4 5">
    <name type="scientific">Acanthaster planci</name>
    <name type="common">Crown-of-thorns starfish</name>
    <dbReference type="NCBI Taxonomy" id="133434"/>
    <lineage>
        <taxon>Eukaryota</taxon>
        <taxon>Metazoa</taxon>
        <taxon>Echinodermata</taxon>
        <taxon>Eleutherozoa</taxon>
        <taxon>Asterozoa</taxon>
        <taxon>Asteroidea</taxon>
        <taxon>Valvatacea</taxon>
        <taxon>Valvatida</taxon>
        <taxon>Acanthasteridae</taxon>
        <taxon>Acanthaster</taxon>
    </lineage>
</organism>
<dbReference type="OrthoDB" id="418245at2759"/>
<dbReference type="PROSITE" id="PS50041">
    <property type="entry name" value="C_TYPE_LECTIN_2"/>
    <property type="match status" value="1"/>
</dbReference>
<dbReference type="CDD" id="cd00037">
    <property type="entry name" value="CLECT"/>
    <property type="match status" value="1"/>
</dbReference>
<dbReference type="RefSeq" id="XP_022094293.1">
    <property type="nucleotide sequence ID" value="XM_022238601.1"/>
</dbReference>
<dbReference type="InterPro" id="IPR018378">
    <property type="entry name" value="C-type_lectin_CS"/>
</dbReference>
<evidence type="ECO:0000259" key="3">
    <source>
        <dbReference type="PROSITE" id="PS50041"/>
    </source>
</evidence>
<feature type="domain" description="C-type lectin" evidence="3">
    <location>
        <begin position="35"/>
        <end position="162"/>
    </location>
</feature>
<dbReference type="KEGG" id="aplc:110981222"/>
<feature type="chain" id="PRO_5034891295" evidence="2">
    <location>
        <begin position="20"/>
        <end position="166"/>
    </location>
</feature>
<keyword evidence="2" id="KW-0732">Signal</keyword>
<protein>
    <submittedName>
        <fullName evidence="5">Lectin BRA-3-like</fullName>
    </submittedName>
</protein>
<evidence type="ECO:0000313" key="5">
    <source>
        <dbReference type="RefSeq" id="XP_022094293.1"/>
    </source>
</evidence>
<evidence type="ECO:0000313" key="4">
    <source>
        <dbReference type="Proteomes" id="UP000694845"/>
    </source>
</evidence>